<dbReference type="AlphaFoldDB" id="A0A438KJ85"/>
<proteinExistence type="predicted"/>
<reference evidence="1 2" key="1">
    <citation type="journal article" date="2018" name="PLoS Genet.">
        <title>Population sequencing reveals clonal diversity and ancestral inbreeding in the grapevine cultivar Chardonnay.</title>
        <authorList>
            <person name="Roach M.J."/>
            <person name="Johnson D.L."/>
            <person name="Bohlmann J."/>
            <person name="van Vuuren H.J."/>
            <person name="Jones S.J."/>
            <person name="Pretorius I.S."/>
            <person name="Schmidt S.A."/>
            <person name="Borneman A.R."/>
        </authorList>
    </citation>
    <scope>NUCLEOTIDE SEQUENCE [LARGE SCALE GENOMIC DNA]</scope>
    <source>
        <strain evidence="2">cv. Chardonnay</strain>
        <tissue evidence="1">Leaf</tissue>
    </source>
</reference>
<protein>
    <submittedName>
        <fullName evidence="1">Uncharacterized protein</fullName>
    </submittedName>
</protein>
<evidence type="ECO:0000313" key="1">
    <source>
        <dbReference type="EMBL" id="RVX21264.1"/>
    </source>
</evidence>
<gene>
    <name evidence="1" type="ORF">CK203_002362</name>
</gene>
<sequence>MATDAKGDSNSDESTVQVDPLQWLNVLHPKGFIHNELMDVPLLVNGKRGNAMVDSGVNHNLWLARLMILEESQLCFVNALRGKVAGKGQTSMFSIIQLHRSLKRVNNNIKEQHTRKQLIELLEAGLEKVLQ</sequence>
<evidence type="ECO:0000313" key="2">
    <source>
        <dbReference type="Proteomes" id="UP000288805"/>
    </source>
</evidence>
<organism evidence="1 2">
    <name type="scientific">Vitis vinifera</name>
    <name type="common">Grape</name>
    <dbReference type="NCBI Taxonomy" id="29760"/>
    <lineage>
        <taxon>Eukaryota</taxon>
        <taxon>Viridiplantae</taxon>
        <taxon>Streptophyta</taxon>
        <taxon>Embryophyta</taxon>
        <taxon>Tracheophyta</taxon>
        <taxon>Spermatophyta</taxon>
        <taxon>Magnoliopsida</taxon>
        <taxon>eudicotyledons</taxon>
        <taxon>Gunneridae</taxon>
        <taxon>Pentapetalae</taxon>
        <taxon>rosids</taxon>
        <taxon>Vitales</taxon>
        <taxon>Vitaceae</taxon>
        <taxon>Viteae</taxon>
        <taxon>Vitis</taxon>
    </lineage>
</organism>
<accession>A0A438KJ85</accession>
<name>A0A438KJ85_VITVI</name>
<dbReference type="Proteomes" id="UP000288805">
    <property type="component" value="Unassembled WGS sequence"/>
</dbReference>
<dbReference type="EMBL" id="QGNW01000005">
    <property type="protein sequence ID" value="RVX21264.1"/>
    <property type="molecule type" value="Genomic_DNA"/>
</dbReference>
<comment type="caution">
    <text evidence="1">The sequence shown here is derived from an EMBL/GenBank/DDBJ whole genome shotgun (WGS) entry which is preliminary data.</text>
</comment>